<name>A0A6G1IMY4_9PLEO</name>
<dbReference type="AlphaFoldDB" id="A0A6G1IMY4"/>
<evidence type="ECO:0000313" key="4">
    <source>
        <dbReference type="Proteomes" id="UP000799291"/>
    </source>
</evidence>
<keyword evidence="4" id="KW-1185">Reference proteome</keyword>
<keyword evidence="2" id="KW-1133">Transmembrane helix</keyword>
<reference evidence="3" key="1">
    <citation type="journal article" date="2020" name="Stud. Mycol.">
        <title>101 Dothideomycetes genomes: a test case for predicting lifestyles and emergence of pathogens.</title>
        <authorList>
            <person name="Haridas S."/>
            <person name="Albert R."/>
            <person name="Binder M."/>
            <person name="Bloem J."/>
            <person name="Labutti K."/>
            <person name="Salamov A."/>
            <person name="Andreopoulos B."/>
            <person name="Baker S."/>
            <person name="Barry K."/>
            <person name="Bills G."/>
            <person name="Bluhm B."/>
            <person name="Cannon C."/>
            <person name="Castanera R."/>
            <person name="Culley D."/>
            <person name="Daum C."/>
            <person name="Ezra D."/>
            <person name="Gonzalez J."/>
            <person name="Henrissat B."/>
            <person name="Kuo A."/>
            <person name="Liang C."/>
            <person name="Lipzen A."/>
            <person name="Lutzoni F."/>
            <person name="Magnuson J."/>
            <person name="Mondo S."/>
            <person name="Nolan M."/>
            <person name="Ohm R."/>
            <person name="Pangilinan J."/>
            <person name="Park H.-J."/>
            <person name="Ramirez L."/>
            <person name="Alfaro M."/>
            <person name="Sun H."/>
            <person name="Tritt A."/>
            <person name="Yoshinaga Y."/>
            <person name="Zwiers L.-H."/>
            <person name="Turgeon B."/>
            <person name="Goodwin S."/>
            <person name="Spatafora J."/>
            <person name="Crous P."/>
            <person name="Grigoriev I."/>
        </authorList>
    </citation>
    <scope>NUCLEOTIDE SEQUENCE</scope>
    <source>
        <strain evidence="3">CBS 122367</strain>
    </source>
</reference>
<feature type="region of interest" description="Disordered" evidence="1">
    <location>
        <begin position="314"/>
        <end position="365"/>
    </location>
</feature>
<evidence type="ECO:0000313" key="3">
    <source>
        <dbReference type="EMBL" id="KAF2679311.1"/>
    </source>
</evidence>
<evidence type="ECO:0000256" key="2">
    <source>
        <dbReference type="SAM" id="Phobius"/>
    </source>
</evidence>
<feature type="compositionally biased region" description="Low complexity" evidence="1">
    <location>
        <begin position="321"/>
        <end position="339"/>
    </location>
</feature>
<dbReference type="EMBL" id="MU005604">
    <property type="protein sequence ID" value="KAF2679311.1"/>
    <property type="molecule type" value="Genomic_DNA"/>
</dbReference>
<proteinExistence type="predicted"/>
<sequence length="605" mass="69908">METSAPAQEGKLHLAQMLANHPVLAPLCREVMGRMEQSRFINTTRKLLKPYYRSLLREASNERERGIIYLLRSRRGRYRIGAAIARFLNMGSEEDEAREEREDLFELRQRRSEYLNTWLGRIPHVEASTSDFDSSWDHCNEILPEEDEGSSSTDSESETRVLPHLSEMEKVFRDSRSFRLLINSFRKILLPRQLRQILDSNATSQIWLSEGQNNSVINRLKSYIEDSTQLEWNWWPLEARMRALKDDESRLLWRCICGSRLWMEISNKEAEFLHKTLREPHSDSSPRHRCCPRKYQYLGVSRLRGLIHSALPTSSAGQRYTPTPSLVPSTSVTQSSSSSHNRLRPSNTSQSLSQQQGRSNLAQQSTANAIPSTLSNSLWVLFGVQGPRKPLELDHIVIDSATTDDTFYRTLRKQHRNHRGKLRLWLSFWRFQYCDVVKFKRLAPKWVIRDRKDLPCDPEYIYQPRPPIATNPPISRHEFEMHLNACDTPCRWSWLFFHECMPPLDTSTSIGSIPKRNKQFDITNPTTSNKPSEGLEAKHTVSALYVFLYHILILAGPFGFWAWWTTEHPGDLQNAVVPVMVAIGLLSCFWSTSGLLPQGREANGS</sequence>
<feature type="compositionally biased region" description="Polar residues" evidence="1">
    <location>
        <begin position="344"/>
        <end position="365"/>
    </location>
</feature>
<gene>
    <name evidence="3" type="ORF">K458DRAFT_346974</name>
</gene>
<dbReference type="Proteomes" id="UP000799291">
    <property type="component" value="Unassembled WGS sequence"/>
</dbReference>
<organism evidence="3 4">
    <name type="scientific">Lentithecium fluviatile CBS 122367</name>
    <dbReference type="NCBI Taxonomy" id="1168545"/>
    <lineage>
        <taxon>Eukaryota</taxon>
        <taxon>Fungi</taxon>
        <taxon>Dikarya</taxon>
        <taxon>Ascomycota</taxon>
        <taxon>Pezizomycotina</taxon>
        <taxon>Dothideomycetes</taxon>
        <taxon>Pleosporomycetidae</taxon>
        <taxon>Pleosporales</taxon>
        <taxon>Massarineae</taxon>
        <taxon>Lentitheciaceae</taxon>
        <taxon>Lentithecium</taxon>
    </lineage>
</organism>
<evidence type="ECO:0000256" key="1">
    <source>
        <dbReference type="SAM" id="MobiDB-lite"/>
    </source>
</evidence>
<protein>
    <submittedName>
        <fullName evidence="3">Uncharacterized protein</fullName>
    </submittedName>
</protein>
<keyword evidence="2" id="KW-0812">Transmembrane</keyword>
<feature type="transmembrane region" description="Helical" evidence="2">
    <location>
        <begin position="543"/>
        <end position="564"/>
    </location>
</feature>
<feature type="transmembrane region" description="Helical" evidence="2">
    <location>
        <begin position="576"/>
        <end position="596"/>
    </location>
</feature>
<dbReference type="OrthoDB" id="3796518at2759"/>
<accession>A0A6G1IMY4</accession>
<keyword evidence="2" id="KW-0472">Membrane</keyword>